<name>A0A9J5WJE5_SOLCO</name>
<sequence length="227" mass="26819">MMLLNRLGHVPFGKMEGGKYYILSFGYAARHSSQEEPVLAEIWFNWVERDCNMVTRMSFSQKTMEWWYTLSRNHRRQSNFVMLWKYYVHFSEYLCARNFNRYGRYISIINAQGKRRTVIIVPERSFNTGWMDIATKILNFIKGNAQKAGTIFNRNIEDRLLYADTVRNNKWTTREINIARIRRKSGSLIISEAKAGSLPEEIPDITLSEVRRWAASNWKQAHGVNIY</sequence>
<dbReference type="OrthoDB" id="1729074at2759"/>
<evidence type="ECO:0000313" key="2">
    <source>
        <dbReference type="Proteomes" id="UP000824120"/>
    </source>
</evidence>
<organism evidence="1 2">
    <name type="scientific">Solanum commersonii</name>
    <name type="common">Commerson's wild potato</name>
    <name type="synonym">Commerson's nightshade</name>
    <dbReference type="NCBI Taxonomy" id="4109"/>
    <lineage>
        <taxon>Eukaryota</taxon>
        <taxon>Viridiplantae</taxon>
        <taxon>Streptophyta</taxon>
        <taxon>Embryophyta</taxon>
        <taxon>Tracheophyta</taxon>
        <taxon>Spermatophyta</taxon>
        <taxon>Magnoliopsida</taxon>
        <taxon>eudicotyledons</taxon>
        <taxon>Gunneridae</taxon>
        <taxon>Pentapetalae</taxon>
        <taxon>asterids</taxon>
        <taxon>lamiids</taxon>
        <taxon>Solanales</taxon>
        <taxon>Solanaceae</taxon>
        <taxon>Solanoideae</taxon>
        <taxon>Solaneae</taxon>
        <taxon>Solanum</taxon>
    </lineage>
</organism>
<gene>
    <name evidence="1" type="ORF">H5410_055533</name>
</gene>
<comment type="caution">
    <text evidence="1">The sequence shown here is derived from an EMBL/GenBank/DDBJ whole genome shotgun (WGS) entry which is preliminary data.</text>
</comment>
<dbReference type="EMBL" id="JACXVP010000011">
    <property type="protein sequence ID" value="KAG5575399.1"/>
    <property type="molecule type" value="Genomic_DNA"/>
</dbReference>
<dbReference type="Proteomes" id="UP000824120">
    <property type="component" value="Chromosome 11"/>
</dbReference>
<proteinExistence type="predicted"/>
<keyword evidence="2" id="KW-1185">Reference proteome</keyword>
<accession>A0A9J5WJE5</accession>
<dbReference type="AlphaFoldDB" id="A0A9J5WJE5"/>
<reference evidence="1 2" key="1">
    <citation type="submission" date="2020-09" db="EMBL/GenBank/DDBJ databases">
        <title>De no assembly of potato wild relative species, Solanum commersonii.</title>
        <authorList>
            <person name="Cho K."/>
        </authorList>
    </citation>
    <scope>NUCLEOTIDE SEQUENCE [LARGE SCALE GENOMIC DNA]</scope>
    <source>
        <strain evidence="1">LZ3.2</strain>
        <tissue evidence="1">Leaf</tissue>
    </source>
</reference>
<protein>
    <submittedName>
        <fullName evidence="1">Uncharacterized protein</fullName>
    </submittedName>
</protein>
<evidence type="ECO:0000313" key="1">
    <source>
        <dbReference type="EMBL" id="KAG5575399.1"/>
    </source>
</evidence>